<feature type="coiled-coil region" evidence="12">
    <location>
        <begin position="680"/>
        <end position="707"/>
    </location>
</feature>
<dbReference type="InterPro" id="IPR010935">
    <property type="entry name" value="SMC_hinge"/>
</dbReference>
<keyword evidence="6" id="KW-0067">ATP-binding</keyword>
<evidence type="ECO:0000256" key="6">
    <source>
        <dbReference type="ARBA" id="ARBA00022840"/>
    </source>
</evidence>
<dbReference type="InterPro" id="IPR024704">
    <property type="entry name" value="SMC"/>
</dbReference>
<dbReference type="EMBL" id="JADGJD010000173">
    <property type="protein sequence ID" value="KAJ3053885.1"/>
    <property type="molecule type" value="Genomic_DNA"/>
</dbReference>
<evidence type="ECO:0000256" key="10">
    <source>
        <dbReference type="ARBA" id="ARBA00023306"/>
    </source>
</evidence>
<evidence type="ECO:0000259" key="14">
    <source>
        <dbReference type="SMART" id="SM00968"/>
    </source>
</evidence>
<evidence type="ECO:0000256" key="1">
    <source>
        <dbReference type="ARBA" id="ARBA00004123"/>
    </source>
</evidence>
<keyword evidence="3" id="KW-0132">Cell division</keyword>
<dbReference type="InterPro" id="IPR027417">
    <property type="entry name" value="P-loop_NTPase"/>
</dbReference>
<keyword evidence="16" id="KW-1185">Reference proteome</keyword>
<dbReference type="SMART" id="SM00968">
    <property type="entry name" value="SMC_hinge"/>
    <property type="match status" value="1"/>
</dbReference>
<organism evidence="15 16">
    <name type="scientific">Rhizophlyctis rosea</name>
    <dbReference type="NCBI Taxonomy" id="64517"/>
    <lineage>
        <taxon>Eukaryota</taxon>
        <taxon>Fungi</taxon>
        <taxon>Fungi incertae sedis</taxon>
        <taxon>Chytridiomycota</taxon>
        <taxon>Chytridiomycota incertae sedis</taxon>
        <taxon>Chytridiomycetes</taxon>
        <taxon>Rhizophlyctidales</taxon>
        <taxon>Rhizophlyctidaceae</taxon>
        <taxon>Rhizophlyctis</taxon>
    </lineage>
</organism>
<keyword evidence="7 12" id="KW-0175">Coiled coil</keyword>
<protein>
    <recommendedName>
        <fullName evidence="11">Structural maintenance of chromosomes protein</fullName>
    </recommendedName>
</protein>
<feature type="domain" description="SMC hinge" evidence="14">
    <location>
        <begin position="518"/>
        <end position="639"/>
    </location>
</feature>
<evidence type="ECO:0000256" key="3">
    <source>
        <dbReference type="ARBA" id="ARBA00022618"/>
    </source>
</evidence>
<evidence type="ECO:0000256" key="11">
    <source>
        <dbReference type="PIRNR" id="PIRNR005719"/>
    </source>
</evidence>
<dbReference type="Gene3D" id="3.30.70.1620">
    <property type="match status" value="1"/>
</dbReference>
<dbReference type="SUPFAM" id="SSF75553">
    <property type="entry name" value="Smc hinge domain"/>
    <property type="match status" value="1"/>
</dbReference>
<dbReference type="GO" id="GO:0007076">
    <property type="term" value="P:mitotic chromosome condensation"/>
    <property type="evidence" value="ECO:0007669"/>
    <property type="project" value="UniProtKB-ARBA"/>
</dbReference>
<feature type="region of interest" description="Disordered" evidence="13">
    <location>
        <begin position="1176"/>
        <end position="1200"/>
    </location>
</feature>
<dbReference type="PANTHER" id="PTHR43977">
    <property type="entry name" value="STRUCTURAL MAINTENANCE OF CHROMOSOMES PROTEIN 3"/>
    <property type="match status" value="1"/>
</dbReference>
<dbReference type="GO" id="GO:0005634">
    <property type="term" value="C:nucleus"/>
    <property type="evidence" value="ECO:0007669"/>
    <property type="project" value="UniProtKB-SubCell"/>
</dbReference>
<accession>A0AAD5SMG2</accession>
<keyword evidence="4" id="KW-0547">Nucleotide-binding</keyword>
<dbReference type="FunFam" id="3.40.50.300:FF:000385">
    <property type="entry name" value="Structural maintenance of chromosomes 2"/>
    <property type="match status" value="1"/>
</dbReference>
<dbReference type="GO" id="GO:0051301">
    <property type="term" value="P:cell division"/>
    <property type="evidence" value="ECO:0007669"/>
    <property type="project" value="UniProtKB-KW"/>
</dbReference>
<dbReference type="Gene3D" id="1.10.287.1490">
    <property type="match status" value="1"/>
</dbReference>
<feature type="coiled-coil region" evidence="12">
    <location>
        <begin position="407"/>
        <end position="500"/>
    </location>
</feature>
<dbReference type="GO" id="GO:0005694">
    <property type="term" value="C:chromosome"/>
    <property type="evidence" value="ECO:0007669"/>
    <property type="project" value="InterPro"/>
</dbReference>
<dbReference type="InterPro" id="IPR003395">
    <property type="entry name" value="RecF/RecN/SMC_N"/>
</dbReference>
<proteinExistence type="inferred from homology"/>
<dbReference type="Pfam" id="PF02463">
    <property type="entry name" value="SMC_N"/>
    <property type="match status" value="1"/>
</dbReference>
<comment type="similarity">
    <text evidence="2">Belongs to the SMC family. SMC2 subfamily.</text>
</comment>
<dbReference type="FunFam" id="3.40.50.300:FF:000278">
    <property type="entry name" value="Structural maintenance of chromosomes 2"/>
    <property type="match status" value="1"/>
</dbReference>
<evidence type="ECO:0000256" key="12">
    <source>
        <dbReference type="SAM" id="Coils"/>
    </source>
</evidence>
<comment type="caution">
    <text evidence="15">The sequence shown here is derived from an EMBL/GenBank/DDBJ whole genome shotgun (WGS) entry which is preliminary data.</text>
</comment>
<reference evidence="15" key="1">
    <citation type="submission" date="2020-05" db="EMBL/GenBank/DDBJ databases">
        <title>Phylogenomic resolution of chytrid fungi.</title>
        <authorList>
            <person name="Stajich J.E."/>
            <person name="Amses K."/>
            <person name="Simmons R."/>
            <person name="Seto K."/>
            <person name="Myers J."/>
            <person name="Bonds A."/>
            <person name="Quandt C.A."/>
            <person name="Barry K."/>
            <person name="Liu P."/>
            <person name="Grigoriev I."/>
            <person name="Longcore J.E."/>
            <person name="James T.Y."/>
        </authorList>
    </citation>
    <scope>NUCLEOTIDE SEQUENCE</scope>
    <source>
        <strain evidence="15">JEL0318</strain>
    </source>
</reference>
<keyword evidence="9 11" id="KW-0539">Nucleus</keyword>
<keyword evidence="8" id="KW-0226">DNA condensation</keyword>
<name>A0AAD5SMG2_9FUNG</name>
<evidence type="ECO:0000256" key="2">
    <source>
        <dbReference type="ARBA" id="ARBA00005231"/>
    </source>
</evidence>
<evidence type="ECO:0000256" key="7">
    <source>
        <dbReference type="ARBA" id="ARBA00023054"/>
    </source>
</evidence>
<evidence type="ECO:0000256" key="4">
    <source>
        <dbReference type="ARBA" id="ARBA00022741"/>
    </source>
</evidence>
<evidence type="ECO:0000256" key="13">
    <source>
        <dbReference type="SAM" id="MobiDB-lite"/>
    </source>
</evidence>
<keyword evidence="5" id="KW-0498">Mitosis</keyword>
<feature type="region of interest" description="Disordered" evidence="13">
    <location>
        <begin position="328"/>
        <end position="348"/>
    </location>
</feature>
<dbReference type="PIRSF" id="PIRSF005719">
    <property type="entry name" value="SMC"/>
    <property type="match status" value="1"/>
</dbReference>
<feature type="coiled-coil region" evidence="12">
    <location>
        <begin position="959"/>
        <end position="986"/>
    </location>
</feature>
<dbReference type="CDD" id="cd03273">
    <property type="entry name" value="ABC_SMC2_euk"/>
    <property type="match status" value="1"/>
</dbReference>
<feature type="coiled-coil region" evidence="12">
    <location>
        <begin position="737"/>
        <end position="927"/>
    </location>
</feature>
<evidence type="ECO:0000256" key="5">
    <source>
        <dbReference type="ARBA" id="ARBA00022776"/>
    </source>
</evidence>
<dbReference type="Proteomes" id="UP001212841">
    <property type="component" value="Unassembled WGS sequence"/>
</dbReference>
<dbReference type="Gene3D" id="1.20.1060.20">
    <property type="match status" value="1"/>
</dbReference>
<evidence type="ECO:0000313" key="15">
    <source>
        <dbReference type="EMBL" id="KAJ3053885.1"/>
    </source>
</evidence>
<dbReference type="GO" id="GO:0016887">
    <property type="term" value="F:ATP hydrolysis activity"/>
    <property type="evidence" value="ECO:0007669"/>
    <property type="project" value="InterPro"/>
</dbReference>
<gene>
    <name evidence="15" type="primary">SMC2</name>
    <name evidence="15" type="ORF">HK097_003176</name>
</gene>
<dbReference type="Gene3D" id="3.40.50.300">
    <property type="entry name" value="P-loop containing nucleotide triphosphate hydrolases"/>
    <property type="match status" value="2"/>
</dbReference>
<dbReference type="InterPro" id="IPR027120">
    <property type="entry name" value="Smc2_ABC"/>
</dbReference>
<keyword evidence="10" id="KW-0131">Cell cycle</keyword>
<evidence type="ECO:0000313" key="16">
    <source>
        <dbReference type="Proteomes" id="UP001212841"/>
    </source>
</evidence>
<evidence type="ECO:0000256" key="9">
    <source>
        <dbReference type="ARBA" id="ARBA00023242"/>
    </source>
</evidence>
<sequence length="1200" mass="135476">MYIEEIILEGFKSYATRTVISGWDSEFNAITGLNGSGKSNILDSICFVLGISTLSHVRANNLQDLVYKRGQAGVNKASVTIVFNNADRDRSPPGYENDRQISVTRQVVVNGRNKYIVNGRNRNQQDVANLFQSVQLNVNNPHFLIMQGKITKVLNMKAPEILAMIEEAAGTRMFEDRKDKALKTMDKKETKLNEIKSLLENEIGPKLEKLRESKRAFLEYQKIVAEMELLERLIVAYEYTRNEDKLNDAGQELQAKKDRITGLEQLRSALEDEIEDIAQKLDDIASEREKNGGQFQALEQQFKDASKELVKIKTQCDLQAATIAEEEKNKQGLVDSRAETEQSLRESLDKRDRLETAFETTRKGYDEKSSNVKKLEELLQTLTTGMSSTEGQQNGYMDQLQAAKRAVTTAQSEGEQAKMKINHLKKELQEKLPKARAAGKENSTLVAQVQENKKIVDHMKHELETLQQDPEREMELIRHKQVEQEAVMKLRQQIDATERDLGNLKFSYSDPAPNFDRRKVKGLVAELVNIPKEGVDAATALEVCAGGKLYQVVVESEVVATQLLERGKLRRRVTIIPLNKIAAFQVAAERITTAKRLAPGSCDLALNMIGYDDEIAAAMSYVFGSTLICKDAETAKLVTFDRSVRMRSVTLDGDTYDPSGQLSGGSKPNSAGILLKVGALKTLRSKLQVHEENLKRVVEELDECQRVVGLANGIRQRLELKEHEGALLAERLGKNASTQIITQVDNLKQQLEEQQKNIQECSRRKAEAMERCKQIEAEMSELTNHREEKLKSLEKELAKGKKDLAGSAPMITKVQSEIDVAKEEASQFEAEMRKLEEQIKAAEALVESHTRKGEELKQQLVEHAYDHAEQLLNHERESLAAFDVEAKQLEADRRIKKQDVENAKLEVQKLKLELEKFHQDREAAAKAVKEMCAKFAWIQDQKQFFGKPNTDYDFRKHDVNDCKKHRKQLEERHKALERSIDRHVMDKFDRVEKNEVELKKKLATVVKDKTKIQETIGELDKYKKEALSRTWEKVNQDFGAIFGDLLPGNTSKLEPPEGQDITEGLEVKVALGGVWKQSLTELSGGQRSLIALSLILSLLQFKPAPMYILDEVDAALDPSHTQNIGLLLRNRFKGSQFIIVSLKDGMFTNANVLFKTRFRDGVSTVERVAQLAKENAGSMSRKAAKPGMGRTGSRMPLTPQ</sequence>
<dbReference type="GO" id="GO:0005524">
    <property type="term" value="F:ATP binding"/>
    <property type="evidence" value="ECO:0007669"/>
    <property type="project" value="UniProtKB-KW"/>
</dbReference>
<dbReference type="InterPro" id="IPR036277">
    <property type="entry name" value="SMC_hinge_sf"/>
</dbReference>
<dbReference type="Pfam" id="PF06470">
    <property type="entry name" value="SMC_hinge"/>
    <property type="match status" value="1"/>
</dbReference>
<comment type="subcellular location">
    <subcellularLocation>
        <location evidence="1 11">Nucleus</location>
    </subcellularLocation>
</comment>
<evidence type="ECO:0000256" key="8">
    <source>
        <dbReference type="ARBA" id="ARBA00023067"/>
    </source>
</evidence>
<dbReference type="AlphaFoldDB" id="A0AAD5SMG2"/>
<dbReference type="SUPFAM" id="SSF52540">
    <property type="entry name" value="P-loop containing nucleoside triphosphate hydrolases"/>
    <property type="match status" value="1"/>
</dbReference>